<dbReference type="AlphaFoldDB" id="A0AAV4N6I1"/>
<evidence type="ECO:0008006" key="3">
    <source>
        <dbReference type="Google" id="ProtNLM"/>
    </source>
</evidence>
<accession>A0AAV4N6I1</accession>
<sequence length="78" mass="8889">MSSLDEQWQPPLRRKIHVNPSSLHFGSSSLSTVLIYSISRTPVDRNIPVEFCQDRFSFGRRKACLQKGGAEMGYQDCK</sequence>
<proteinExistence type="predicted"/>
<comment type="caution">
    <text evidence="1">The sequence shown here is derived from an EMBL/GenBank/DDBJ whole genome shotgun (WGS) entry which is preliminary data.</text>
</comment>
<dbReference type="EMBL" id="BPLR01020593">
    <property type="protein sequence ID" value="GIX80440.1"/>
    <property type="molecule type" value="Genomic_DNA"/>
</dbReference>
<reference evidence="1 2" key="1">
    <citation type="submission" date="2021-06" db="EMBL/GenBank/DDBJ databases">
        <title>Caerostris extrusa draft genome.</title>
        <authorList>
            <person name="Kono N."/>
            <person name="Arakawa K."/>
        </authorList>
    </citation>
    <scope>NUCLEOTIDE SEQUENCE [LARGE SCALE GENOMIC DNA]</scope>
</reference>
<gene>
    <name evidence="1" type="ORF">CEXT_232391</name>
</gene>
<protein>
    <recommendedName>
        <fullName evidence="3">Ycf15</fullName>
    </recommendedName>
</protein>
<keyword evidence="2" id="KW-1185">Reference proteome</keyword>
<dbReference type="Proteomes" id="UP001054945">
    <property type="component" value="Unassembled WGS sequence"/>
</dbReference>
<name>A0AAV4N6I1_CAEEX</name>
<evidence type="ECO:0000313" key="2">
    <source>
        <dbReference type="Proteomes" id="UP001054945"/>
    </source>
</evidence>
<evidence type="ECO:0000313" key="1">
    <source>
        <dbReference type="EMBL" id="GIX80440.1"/>
    </source>
</evidence>
<organism evidence="1 2">
    <name type="scientific">Caerostris extrusa</name>
    <name type="common">Bark spider</name>
    <name type="synonym">Caerostris bankana</name>
    <dbReference type="NCBI Taxonomy" id="172846"/>
    <lineage>
        <taxon>Eukaryota</taxon>
        <taxon>Metazoa</taxon>
        <taxon>Ecdysozoa</taxon>
        <taxon>Arthropoda</taxon>
        <taxon>Chelicerata</taxon>
        <taxon>Arachnida</taxon>
        <taxon>Araneae</taxon>
        <taxon>Araneomorphae</taxon>
        <taxon>Entelegynae</taxon>
        <taxon>Araneoidea</taxon>
        <taxon>Araneidae</taxon>
        <taxon>Caerostris</taxon>
    </lineage>
</organism>